<dbReference type="HOGENOM" id="CLU_1991015_0_0_9"/>
<keyword evidence="1" id="KW-0812">Transmembrane</keyword>
<organism evidence="2 3">
    <name type="scientific">Roseburia intestinalis L1-82</name>
    <dbReference type="NCBI Taxonomy" id="536231"/>
    <lineage>
        <taxon>Bacteria</taxon>
        <taxon>Bacillati</taxon>
        <taxon>Bacillota</taxon>
        <taxon>Clostridia</taxon>
        <taxon>Lachnospirales</taxon>
        <taxon>Lachnospiraceae</taxon>
        <taxon>Roseburia</taxon>
    </lineage>
</organism>
<evidence type="ECO:0000313" key="3">
    <source>
        <dbReference type="Proteomes" id="UP000004828"/>
    </source>
</evidence>
<evidence type="ECO:0000313" key="2">
    <source>
        <dbReference type="EMBL" id="EEU99061.1"/>
    </source>
</evidence>
<dbReference type="Proteomes" id="UP000004828">
    <property type="component" value="Unassembled WGS sequence"/>
</dbReference>
<sequence length="140" mass="16588">MFENRGNIIDEWGKIMKIENIMKMLEVFWPIAIAIYGFFIYKFIPYMKTKIFINEYHNFEESFFLMEYELVGTIVAQVLVIFLIVAFGKSTWSNIIINEYFFALSVIGLIYSFGISLIVKLKTKKQKNKKRNMSSICFLE</sequence>
<dbReference type="EMBL" id="ABYJ02000246">
    <property type="protein sequence ID" value="EEU99061.1"/>
    <property type="molecule type" value="Genomic_DNA"/>
</dbReference>
<keyword evidence="1" id="KW-0472">Membrane</keyword>
<evidence type="ECO:0000256" key="1">
    <source>
        <dbReference type="SAM" id="Phobius"/>
    </source>
</evidence>
<feature type="transmembrane region" description="Helical" evidence="1">
    <location>
        <begin position="27"/>
        <end position="44"/>
    </location>
</feature>
<gene>
    <name evidence="2" type="ORF">ROSINTL182_09057</name>
</gene>
<proteinExistence type="predicted"/>
<accession>C7GGI9</accession>
<dbReference type="AlphaFoldDB" id="C7GGI9"/>
<feature type="transmembrane region" description="Helical" evidence="1">
    <location>
        <begin position="65"/>
        <end position="88"/>
    </location>
</feature>
<reference evidence="2 3" key="1">
    <citation type="submission" date="2009-08" db="EMBL/GenBank/DDBJ databases">
        <authorList>
            <person name="Weinstock G."/>
            <person name="Sodergren E."/>
            <person name="Clifton S."/>
            <person name="Fulton L."/>
            <person name="Fulton B."/>
            <person name="Courtney L."/>
            <person name="Fronick C."/>
            <person name="Harrison M."/>
            <person name="Strong C."/>
            <person name="Farmer C."/>
            <person name="Delahaunty K."/>
            <person name="Markovic C."/>
            <person name="Hall O."/>
            <person name="Minx P."/>
            <person name="Tomlinson C."/>
            <person name="Mitreva M."/>
            <person name="Nelson J."/>
            <person name="Hou S."/>
            <person name="Wollam A."/>
            <person name="Pepin K.H."/>
            <person name="Johnson M."/>
            <person name="Bhonagiri V."/>
            <person name="Nash W.E."/>
            <person name="Warren W."/>
            <person name="Chinwalla A."/>
            <person name="Mardis E.R."/>
            <person name="Wilson R.K."/>
        </authorList>
    </citation>
    <scope>NUCLEOTIDE SEQUENCE [LARGE SCALE GENOMIC DNA]</scope>
    <source>
        <strain evidence="2 3">L1-82</strain>
    </source>
</reference>
<protein>
    <submittedName>
        <fullName evidence="2">Uncharacterized protein</fullName>
    </submittedName>
</protein>
<keyword evidence="1" id="KW-1133">Transmembrane helix</keyword>
<comment type="caution">
    <text evidence="2">The sequence shown here is derived from an EMBL/GenBank/DDBJ whole genome shotgun (WGS) entry which is preliminary data.</text>
</comment>
<feature type="transmembrane region" description="Helical" evidence="1">
    <location>
        <begin position="100"/>
        <end position="121"/>
    </location>
</feature>
<name>C7GGI9_9FIRM</name>